<dbReference type="SUPFAM" id="SSF54211">
    <property type="entry name" value="Ribosomal protein S5 domain 2-like"/>
    <property type="match status" value="1"/>
</dbReference>
<protein>
    <recommendedName>
        <fullName evidence="4">Exosome complex component RRP45</fullName>
    </recommendedName>
    <alternativeName>
        <fullName evidence="10">Exosome component 9</fullName>
    </alternativeName>
</protein>
<dbReference type="FunCoup" id="A0A6L2PQH1">
    <property type="interactions" value="1352"/>
</dbReference>
<organism evidence="14 15">
    <name type="scientific">Coptotermes formosanus</name>
    <name type="common">Formosan subterranean termite</name>
    <dbReference type="NCBI Taxonomy" id="36987"/>
    <lineage>
        <taxon>Eukaryota</taxon>
        <taxon>Metazoa</taxon>
        <taxon>Ecdysozoa</taxon>
        <taxon>Arthropoda</taxon>
        <taxon>Hexapoda</taxon>
        <taxon>Insecta</taxon>
        <taxon>Pterygota</taxon>
        <taxon>Neoptera</taxon>
        <taxon>Polyneoptera</taxon>
        <taxon>Dictyoptera</taxon>
        <taxon>Blattodea</taxon>
        <taxon>Blattoidea</taxon>
        <taxon>Termitoidae</taxon>
        <taxon>Rhinotermitidae</taxon>
        <taxon>Coptotermes</taxon>
    </lineage>
</organism>
<name>A0A6L2PQH1_COPFO</name>
<keyword evidence="15" id="KW-1185">Reference proteome</keyword>
<evidence type="ECO:0000256" key="8">
    <source>
        <dbReference type="ARBA" id="ARBA00022884"/>
    </source>
</evidence>
<dbReference type="GO" id="GO:0071028">
    <property type="term" value="P:nuclear mRNA surveillance"/>
    <property type="evidence" value="ECO:0007669"/>
    <property type="project" value="TreeGrafter"/>
</dbReference>
<evidence type="ECO:0000256" key="4">
    <source>
        <dbReference type="ARBA" id="ARBA00019572"/>
    </source>
</evidence>
<keyword evidence="5" id="KW-0963">Cytoplasm</keyword>
<dbReference type="GO" id="GO:0035925">
    <property type="term" value="F:mRNA 3'-UTR AU-rich region binding"/>
    <property type="evidence" value="ECO:0007669"/>
    <property type="project" value="TreeGrafter"/>
</dbReference>
<dbReference type="InterPro" id="IPR020568">
    <property type="entry name" value="Ribosomal_Su5_D2-typ_SF"/>
</dbReference>
<dbReference type="GO" id="GO:0005730">
    <property type="term" value="C:nucleolus"/>
    <property type="evidence" value="ECO:0007669"/>
    <property type="project" value="UniProtKB-SubCell"/>
</dbReference>
<dbReference type="GO" id="GO:0000467">
    <property type="term" value="P:exonucleolytic trimming to generate mature 3'-end of 5.8S rRNA from tricistronic rRNA transcript (SSU-rRNA, 5.8S rRNA, LSU-rRNA)"/>
    <property type="evidence" value="ECO:0007669"/>
    <property type="project" value="TreeGrafter"/>
</dbReference>
<feature type="domain" description="Exoribonuclease phosphorolytic" evidence="13">
    <location>
        <begin position="189"/>
        <end position="256"/>
    </location>
</feature>
<evidence type="ECO:0000256" key="11">
    <source>
        <dbReference type="SAM" id="MobiDB-lite"/>
    </source>
</evidence>
<dbReference type="Pfam" id="PF01138">
    <property type="entry name" value="RNase_PH"/>
    <property type="match status" value="1"/>
</dbReference>
<evidence type="ECO:0000259" key="13">
    <source>
        <dbReference type="Pfam" id="PF03725"/>
    </source>
</evidence>
<evidence type="ECO:0000256" key="6">
    <source>
        <dbReference type="ARBA" id="ARBA00022552"/>
    </source>
</evidence>
<comment type="caution">
    <text evidence="14">The sequence shown here is derived from an EMBL/GenBank/DDBJ whole genome shotgun (WGS) entry which is preliminary data.</text>
</comment>
<dbReference type="InterPro" id="IPR033100">
    <property type="entry name" value="Rrp45"/>
</dbReference>
<dbReference type="GO" id="GO:0016075">
    <property type="term" value="P:rRNA catabolic process"/>
    <property type="evidence" value="ECO:0007669"/>
    <property type="project" value="TreeGrafter"/>
</dbReference>
<feature type="domain" description="Exoribonuclease phosphorolytic" evidence="12">
    <location>
        <begin position="32"/>
        <end position="163"/>
    </location>
</feature>
<dbReference type="PANTHER" id="PTHR11097:SF14">
    <property type="entry name" value="EXOSOME COMPLEX COMPONENT RRP45"/>
    <property type="match status" value="1"/>
</dbReference>
<dbReference type="InParanoid" id="A0A6L2PQH1"/>
<keyword evidence="7" id="KW-0271">Exosome</keyword>
<evidence type="ECO:0000256" key="5">
    <source>
        <dbReference type="ARBA" id="ARBA00022490"/>
    </source>
</evidence>
<dbReference type="GO" id="GO:0034473">
    <property type="term" value="P:U1 snRNA 3'-end processing"/>
    <property type="evidence" value="ECO:0007669"/>
    <property type="project" value="TreeGrafter"/>
</dbReference>
<dbReference type="GO" id="GO:0071038">
    <property type="term" value="P:TRAMP-dependent tRNA surveillance pathway"/>
    <property type="evidence" value="ECO:0007669"/>
    <property type="project" value="TreeGrafter"/>
</dbReference>
<dbReference type="FunFam" id="3.30.230.70:FF:000005">
    <property type="entry name" value="Exosome complex component RRP45"/>
    <property type="match status" value="1"/>
</dbReference>
<keyword evidence="6" id="KW-0698">rRNA processing</keyword>
<dbReference type="InterPro" id="IPR001247">
    <property type="entry name" value="ExoRNase_PH_dom1"/>
</dbReference>
<feature type="region of interest" description="Disordered" evidence="11">
    <location>
        <begin position="391"/>
        <end position="413"/>
    </location>
</feature>
<evidence type="ECO:0000256" key="10">
    <source>
        <dbReference type="ARBA" id="ARBA00032660"/>
    </source>
</evidence>
<dbReference type="EMBL" id="BLKM01000351">
    <property type="protein sequence ID" value="GFG32167.1"/>
    <property type="molecule type" value="Genomic_DNA"/>
</dbReference>
<dbReference type="GO" id="GO:0000176">
    <property type="term" value="C:nuclear exosome (RNase complex)"/>
    <property type="evidence" value="ECO:0007669"/>
    <property type="project" value="TreeGrafter"/>
</dbReference>
<dbReference type="OrthoDB" id="10264038at2759"/>
<evidence type="ECO:0000256" key="9">
    <source>
        <dbReference type="ARBA" id="ARBA00023242"/>
    </source>
</evidence>
<keyword evidence="9" id="KW-0539">Nucleus</keyword>
<dbReference type="GO" id="GO:0034475">
    <property type="term" value="P:U4 snRNA 3'-end processing"/>
    <property type="evidence" value="ECO:0007669"/>
    <property type="project" value="TreeGrafter"/>
</dbReference>
<sequence length="475" mass="52254">MKQPILSNCEKLFIVRAIAEGKRLDGRQMDESRVLHIYFGTDWGCCQVSLGETKVLAQVSCEVQQPKPTRPNEGLLFVNVELSPMGAPHFEAGRQSELAVQLNRLLEKCIKDSRCVDLESLCIMAEEKVWAVRVDVNVLNHEGNLVDAASVAALTALSHFRCPDVTITGEETIIHDPSERDPIPLSLHHYPVCVSYAVFNSGESVAADPTVIEERVSDSQIVCAVNAYRELCGLHLGGNALTNYEIVMQCANRAAKRAAEVVQIMKSALEEDANARAAEKSVGFAKCIQQGKVSALSQKQLSLQLDTSRLRDEASDLVQKKKKHISAEEEVDEINSIKGKDVGELSVVRVGRGSAELLPKQELMKFKEAVTSVARVGDGGESQWVKMESENVSGVKADQEEDSDEVPSSSSDVEVIEEIRCKTKKTVDSIDLSGDSEEEQTVVLNAADMEFSSKKSEDKSTSGKNIRSWYPMKQW</sequence>
<dbReference type="InterPro" id="IPR036345">
    <property type="entry name" value="ExoRNase_PH_dom2_sf"/>
</dbReference>
<evidence type="ECO:0000256" key="3">
    <source>
        <dbReference type="ARBA" id="ARBA00006678"/>
    </source>
</evidence>
<accession>A0A6L2PQH1</accession>
<dbReference type="GO" id="GO:0071035">
    <property type="term" value="P:nuclear polyadenylation-dependent rRNA catabolic process"/>
    <property type="evidence" value="ECO:0007669"/>
    <property type="project" value="TreeGrafter"/>
</dbReference>
<keyword evidence="8" id="KW-0694">RNA-binding</keyword>
<comment type="subcellular location">
    <subcellularLocation>
        <location evidence="1">Cytoplasm</location>
    </subcellularLocation>
    <subcellularLocation>
        <location evidence="2">Nucleus</location>
        <location evidence="2">Nucleolus</location>
    </subcellularLocation>
</comment>
<dbReference type="SUPFAM" id="SSF55666">
    <property type="entry name" value="Ribonuclease PH domain 2-like"/>
    <property type="match status" value="1"/>
</dbReference>
<dbReference type="PANTHER" id="PTHR11097">
    <property type="entry name" value="EXOSOME COMPLEX EXONUCLEASE RIBOSOMAL RNA PROCESSING PROTEIN"/>
    <property type="match status" value="1"/>
</dbReference>
<dbReference type="InterPro" id="IPR015847">
    <property type="entry name" value="ExoRNase_PH_dom2"/>
</dbReference>
<evidence type="ECO:0000313" key="15">
    <source>
        <dbReference type="Proteomes" id="UP000502823"/>
    </source>
</evidence>
<gene>
    <name evidence="14" type="ORF">Cfor_09696</name>
</gene>
<dbReference type="GO" id="GO:0034476">
    <property type="term" value="P:U5 snRNA 3'-end processing"/>
    <property type="evidence" value="ECO:0007669"/>
    <property type="project" value="TreeGrafter"/>
</dbReference>
<feature type="region of interest" description="Disordered" evidence="11">
    <location>
        <begin position="450"/>
        <end position="475"/>
    </location>
</feature>
<dbReference type="Pfam" id="PF03725">
    <property type="entry name" value="RNase_PH_C"/>
    <property type="match status" value="1"/>
</dbReference>
<evidence type="ECO:0000256" key="2">
    <source>
        <dbReference type="ARBA" id="ARBA00004604"/>
    </source>
</evidence>
<dbReference type="GO" id="GO:0000177">
    <property type="term" value="C:cytoplasmic exosome (RNase complex)"/>
    <property type="evidence" value="ECO:0007669"/>
    <property type="project" value="TreeGrafter"/>
</dbReference>
<dbReference type="InterPro" id="IPR027408">
    <property type="entry name" value="PNPase/RNase_PH_dom_sf"/>
</dbReference>
<evidence type="ECO:0000313" key="14">
    <source>
        <dbReference type="EMBL" id="GFG32167.1"/>
    </source>
</evidence>
<feature type="compositionally biased region" description="Basic and acidic residues" evidence="11">
    <location>
        <begin position="451"/>
        <end position="461"/>
    </location>
</feature>
<dbReference type="Gene3D" id="3.30.230.70">
    <property type="entry name" value="GHMP Kinase, N-terminal domain"/>
    <property type="match status" value="1"/>
</dbReference>
<proteinExistence type="inferred from homology"/>
<dbReference type="AlphaFoldDB" id="A0A6L2PQH1"/>
<evidence type="ECO:0000259" key="12">
    <source>
        <dbReference type="Pfam" id="PF01138"/>
    </source>
</evidence>
<reference evidence="15" key="1">
    <citation type="submission" date="2020-01" db="EMBL/GenBank/DDBJ databases">
        <title>Draft genome sequence of the Termite Coptotermes fromosanus.</title>
        <authorList>
            <person name="Itakura S."/>
            <person name="Yosikawa Y."/>
            <person name="Umezawa K."/>
        </authorList>
    </citation>
    <scope>NUCLEOTIDE SEQUENCE [LARGE SCALE GENOMIC DNA]</scope>
</reference>
<dbReference type="Proteomes" id="UP000502823">
    <property type="component" value="Unassembled WGS sequence"/>
</dbReference>
<evidence type="ECO:0000256" key="7">
    <source>
        <dbReference type="ARBA" id="ARBA00022835"/>
    </source>
</evidence>
<evidence type="ECO:0000256" key="1">
    <source>
        <dbReference type="ARBA" id="ARBA00004496"/>
    </source>
</evidence>
<dbReference type="CDD" id="cd11368">
    <property type="entry name" value="RNase_PH_RRP45"/>
    <property type="match status" value="1"/>
</dbReference>
<comment type="similarity">
    <text evidence="3">Belongs to the RNase PH family.</text>
</comment>
<dbReference type="InterPro" id="IPR050590">
    <property type="entry name" value="Exosome_comp_Rrp42_subfam"/>
</dbReference>